<dbReference type="InterPro" id="IPR050300">
    <property type="entry name" value="GDXG_lipolytic_enzyme"/>
</dbReference>
<dbReference type="PANTHER" id="PTHR48081">
    <property type="entry name" value="AB HYDROLASE SUPERFAMILY PROTEIN C4A8.06C"/>
    <property type="match status" value="1"/>
</dbReference>
<evidence type="ECO:0000259" key="2">
    <source>
        <dbReference type="Pfam" id="PF20434"/>
    </source>
</evidence>
<keyword evidence="4" id="KW-1185">Reference proteome</keyword>
<keyword evidence="1 3" id="KW-0378">Hydrolase</keyword>
<comment type="caution">
    <text evidence="3">The sequence shown here is derived from an EMBL/GenBank/DDBJ whole genome shotgun (WGS) entry which is preliminary data.</text>
</comment>
<evidence type="ECO:0000313" key="3">
    <source>
        <dbReference type="EMBL" id="MET4576640.1"/>
    </source>
</evidence>
<dbReference type="InterPro" id="IPR029058">
    <property type="entry name" value="AB_hydrolase_fold"/>
</dbReference>
<dbReference type="SUPFAM" id="SSF53474">
    <property type="entry name" value="alpha/beta-Hydrolases"/>
    <property type="match status" value="1"/>
</dbReference>
<protein>
    <submittedName>
        <fullName evidence="3">Arylformamidase</fullName>
        <ecNumber evidence="3">3.5.1.9</ecNumber>
    </submittedName>
</protein>
<dbReference type="PANTHER" id="PTHR48081:SF33">
    <property type="entry name" value="KYNURENINE FORMAMIDASE"/>
    <property type="match status" value="1"/>
</dbReference>
<name>A0ABV2Q6K6_9BURK</name>
<dbReference type="InterPro" id="IPR049492">
    <property type="entry name" value="BD-FAE-like_dom"/>
</dbReference>
<evidence type="ECO:0000313" key="4">
    <source>
        <dbReference type="Proteomes" id="UP001549320"/>
    </source>
</evidence>
<dbReference type="Pfam" id="PF20434">
    <property type="entry name" value="BD-FAE"/>
    <property type="match status" value="1"/>
</dbReference>
<reference evidence="3 4" key="1">
    <citation type="submission" date="2024-06" db="EMBL/GenBank/DDBJ databases">
        <title>Sorghum-associated microbial communities from plants grown in Nebraska, USA.</title>
        <authorList>
            <person name="Schachtman D."/>
        </authorList>
    </citation>
    <scope>NUCLEOTIDE SEQUENCE [LARGE SCALE GENOMIC DNA]</scope>
    <source>
        <strain evidence="3 4">2709</strain>
    </source>
</reference>
<evidence type="ECO:0000256" key="1">
    <source>
        <dbReference type="ARBA" id="ARBA00022801"/>
    </source>
</evidence>
<proteinExistence type="predicted"/>
<dbReference type="RefSeq" id="WP_354442705.1">
    <property type="nucleotide sequence ID" value="NZ_JBEPSH010000003.1"/>
</dbReference>
<dbReference type="Proteomes" id="UP001549320">
    <property type="component" value="Unassembled WGS sequence"/>
</dbReference>
<accession>A0ABV2Q6K6</accession>
<dbReference type="Gene3D" id="3.40.50.1820">
    <property type="entry name" value="alpha/beta hydrolase"/>
    <property type="match status" value="1"/>
</dbReference>
<dbReference type="EMBL" id="JBEPSH010000003">
    <property type="protein sequence ID" value="MET4576640.1"/>
    <property type="molecule type" value="Genomic_DNA"/>
</dbReference>
<sequence>MTRPSAHGILELMRREELNYSLRPRHPERDSVYADYRSRSEQFRSETEGWKSISYGESERCSIDWFPPQLKPGAGAAAPHAPAPLFIFIHGGFWRALDHRLFSFIAQEYVKRGIAVAMLGYQLAPEVRVTDIFEQVSSAVRLLNTQAAQLDFDPHRVCISGHSAGGQLAAMLSGTPPEDLGGYPFVSVVPVSGVFSLPPLLLTTVNHDVRMTPDEALSMSPSVLPHFYCDDFLVAVGGRETEGFIGQSRDFVDIVKGLGISASLQIVPDRTHFDILEELASPGFELFERVQQQLLAPLLSPHQQLQGRPS</sequence>
<dbReference type="GO" id="GO:0004061">
    <property type="term" value="F:arylformamidase activity"/>
    <property type="evidence" value="ECO:0007669"/>
    <property type="project" value="UniProtKB-EC"/>
</dbReference>
<feature type="domain" description="BD-FAE-like" evidence="2">
    <location>
        <begin position="80"/>
        <end position="173"/>
    </location>
</feature>
<organism evidence="3 4">
    <name type="scientific">Ottowia thiooxydans</name>
    <dbReference type="NCBI Taxonomy" id="219182"/>
    <lineage>
        <taxon>Bacteria</taxon>
        <taxon>Pseudomonadati</taxon>
        <taxon>Pseudomonadota</taxon>
        <taxon>Betaproteobacteria</taxon>
        <taxon>Burkholderiales</taxon>
        <taxon>Comamonadaceae</taxon>
        <taxon>Ottowia</taxon>
    </lineage>
</organism>
<gene>
    <name evidence="3" type="ORF">ABIE13_001749</name>
</gene>
<dbReference type="EC" id="3.5.1.9" evidence="3"/>